<feature type="transmembrane region" description="Helical" evidence="2">
    <location>
        <begin position="95"/>
        <end position="123"/>
    </location>
</feature>
<protein>
    <submittedName>
        <fullName evidence="3">Uncharacterized protein</fullName>
    </submittedName>
</protein>
<reference evidence="3" key="1">
    <citation type="submission" date="2021-02" db="EMBL/GenBank/DDBJ databases">
        <authorList>
            <person name="Nowell W R."/>
        </authorList>
    </citation>
    <scope>NUCLEOTIDE SEQUENCE</scope>
</reference>
<name>A0A820WZY6_9BILA</name>
<keyword evidence="2" id="KW-0472">Membrane</keyword>
<dbReference type="EMBL" id="CAJOBP010007940">
    <property type="protein sequence ID" value="CAF4524501.1"/>
    <property type="molecule type" value="Genomic_DNA"/>
</dbReference>
<keyword evidence="2" id="KW-1133">Transmembrane helix</keyword>
<evidence type="ECO:0000313" key="4">
    <source>
        <dbReference type="Proteomes" id="UP000663873"/>
    </source>
</evidence>
<gene>
    <name evidence="3" type="ORF">UJA718_LOCUS27813</name>
</gene>
<comment type="caution">
    <text evidence="3">The sequence shown here is derived from an EMBL/GenBank/DDBJ whole genome shotgun (WGS) entry which is preliminary data.</text>
</comment>
<dbReference type="Proteomes" id="UP000663873">
    <property type="component" value="Unassembled WGS sequence"/>
</dbReference>
<feature type="region of interest" description="Disordered" evidence="1">
    <location>
        <begin position="132"/>
        <end position="171"/>
    </location>
</feature>
<keyword evidence="4" id="KW-1185">Reference proteome</keyword>
<accession>A0A820WZY6</accession>
<evidence type="ECO:0000256" key="2">
    <source>
        <dbReference type="SAM" id="Phobius"/>
    </source>
</evidence>
<dbReference type="AlphaFoldDB" id="A0A820WZY6"/>
<keyword evidence="2" id="KW-0812">Transmembrane</keyword>
<sequence>MIFNKSSPNVYEAGSSGNREACATIIGLEGRDSVTGKTYPAFALRTFITDCVSQPLGYVSYGGAFFKGRIECCSSHFCNTKTLDTKETTSKLRQIVTIIIIIVVVAILLIFVAIAIASAVYLYRKKKDKNNYGPVFTKEPETSLDSLKKKVNKKPTEQPTIDSYPEESATP</sequence>
<proteinExistence type="predicted"/>
<evidence type="ECO:0000313" key="3">
    <source>
        <dbReference type="EMBL" id="CAF4524501.1"/>
    </source>
</evidence>
<evidence type="ECO:0000256" key="1">
    <source>
        <dbReference type="SAM" id="MobiDB-lite"/>
    </source>
</evidence>
<organism evidence="3 4">
    <name type="scientific">Rotaria socialis</name>
    <dbReference type="NCBI Taxonomy" id="392032"/>
    <lineage>
        <taxon>Eukaryota</taxon>
        <taxon>Metazoa</taxon>
        <taxon>Spiralia</taxon>
        <taxon>Gnathifera</taxon>
        <taxon>Rotifera</taxon>
        <taxon>Eurotatoria</taxon>
        <taxon>Bdelloidea</taxon>
        <taxon>Philodinida</taxon>
        <taxon>Philodinidae</taxon>
        <taxon>Rotaria</taxon>
    </lineage>
</organism>